<gene>
    <name evidence="2" type="primary">recB_5</name>
    <name evidence="2" type="ORF">NCTC9504_01431</name>
</gene>
<name>A0A377Z4V5_KLEPN</name>
<keyword evidence="2" id="KW-0269">Exonuclease</keyword>
<proteinExistence type="predicted"/>
<dbReference type="InterPro" id="IPR011604">
    <property type="entry name" value="PDDEXK-like_dom_sf"/>
</dbReference>
<organism evidence="2 3">
    <name type="scientific">Klebsiella pneumoniae subsp. pneumoniae</name>
    <dbReference type="NCBI Taxonomy" id="72407"/>
    <lineage>
        <taxon>Bacteria</taxon>
        <taxon>Pseudomonadati</taxon>
        <taxon>Pseudomonadota</taxon>
        <taxon>Gammaproteobacteria</taxon>
        <taxon>Enterobacterales</taxon>
        <taxon>Enterobacteriaceae</taxon>
        <taxon>Klebsiella/Raoultella group</taxon>
        <taxon>Klebsiella</taxon>
        <taxon>Klebsiella pneumoniae complex</taxon>
    </lineage>
</organism>
<protein>
    <submittedName>
        <fullName evidence="2">Exonuclease V subunit beta</fullName>
        <ecNumber evidence="2">3.1.11.5</ecNumber>
    </submittedName>
</protein>
<evidence type="ECO:0000313" key="3">
    <source>
        <dbReference type="Proteomes" id="UP000254020"/>
    </source>
</evidence>
<dbReference type="GO" id="GO:0008854">
    <property type="term" value="F:exodeoxyribonuclease V activity"/>
    <property type="evidence" value="ECO:0007669"/>
    <property type="project" value="UniProtKB-EC"/>
</dbReference>
<dbReference type="Pfam" id="PF12705">
    <property type="entry name" value="PDDEXK_1"/>
    <property type="match status" value="1"/>
</dbReference>
<reference evidence="2 3" key="1">
    <citation type="submission" date="2018-06" db="EMBL/GenBank/DDBJ databases">
        <authorList>
            <consortium name="Pathogen Informatics"/>
            <person name="Doyle S."/>
        </authorList>
    </citation>
    <scope>NUCLEOTIDE SEQUENCE [LARGE SCALE GENOMIC DNA]</scope>
    <source>
        <strain evidence="2 3">NCTC9504</strain>
    </source>
</reference>
<evidence type="ECO:0000313" key="2">
    <source>
        <dbReference type="EMBL" id="STU60986.1"/>
    </source>
</evidence>
<keyword evidence="2" id="KW-0378">Hydrolase</keyword>
<feature type="domain" description="PD-(D/E)XK endonuclease-like" evidence="1">
    <location>
        <begin position="43"/>
        <end position="147"/>
    </location>
</feature>
<sequence length="185" mass="21545">MLKTRLPGPDIALNQLAARDKQVEMAFYLPIAQLLTAERLDALIRQYDPLSADTPPLDFRQVHGMLKGFIDLVFRHEGRYYLLDYKSNWLGEDREAYTRPAMEQAMRAHRYDLQYQLYSLALHRYLRHRLADYDYDRHFGGVIYLFLRGMDGQEGGQGIFTTRPVRPLIDGLDQLFAGETQEEAS</sequence>
<dbReference type="CDD" id="cd22352">
    <property type="entry name" value="RecB_C-like"/>
    <property type="match status" value="1"/>
</dbReference>
<keyword evidence="2" id="KW-0540">Nuclease</keyword>
<dbReference type="InterPro" id="IPR038726">
    <property type="entry name" value="PDDEXK_AddAB-type"/>
</dbReference>
<dbReference type="AlphaFoldDB" id="A0A377Z4V5"/>
<dbReference type="Proteomes" id="UP000254020">
    <property type="component" value="Unassembled WGS sequence"/>
</dbReference>
<evidence type="ECO:0000259" key="1">
    <source>
        <dbReference type="Pfam" id="PF12705"/>
    </source>
</evidence>
<dbReference type="EC" id="3.1.11.5" evidence="2"/>
<dbReference type="Gene3D" id="3.90.320.10">
    <property type="match status" value="1"/>
</dbReference>
<dbReference type="InterPro" id="IPR011335">
    <property type="entry name" value="Restrct_endonuc-II-like"/>
</dbReference>
<dbReference type="EMBL" id="UGMA01000005">
    <property type="protein sequence ID" value="STU60986.1"/>
    <property type="molecule type" value="Genomic_DNA"/>
</dbReference>
<dbReference type="SUPFAM" id="SSF52980">
    <property type="entry name" value="Restriction endonuclease-like"/>
    <property type="match status" value="1"/>
</dbReference>
<accession>A0A377Z4V5</accession>